<feature type="transmembrane region" description="Helical" evidence="1">
    <location>
        <begin position="101"/>
        <end position="118"/>
    </location>
</feature>
<organism evidence="2">
    <name type="scientific">Mantoniella antarctica</name>
    <dbReference type="NCBI Taxonomy" id="81844"/>
    <lineage>
        <taxon>Eukaryota</taxon>
        <taxon>Viridiplantae</taxon>
        <taxon>Chlorophyta</taxon>
        <taxon>Mamiellophyceae</taxon>
        <taxon>Mamiellales</taxon>
        <taxon>Mamiellaceae</taxon>
        <taxon>Mantoniella</taxon>
    </lineage>
</organism>
<keyword evidence="1" id="KW-0472">Membrane</keyword>
<reference evidence="2" key="1">
    <citation type="submission" date="2021-01" db="EMBL/GenBank/DDBJ databases">
        <authorList>
            <person name="Corre E."/>
            <person name="Pelletier E."/>
            <person name="Niang G."/>
            <person name="Scheremetjew M."/>
            <person name="Finn R."/>
            <person name="Kale V."/>
            <person name="Holt S."/>
            <person name="Cochrane G."/>
            <person name="Meng A."/>
            <person name="Brown T."/>
            <person name="Cohen L."/>
        </authorList>
    </citation>
    <scope>NUCLEOTIDE SEQUENCE</scope>
    <source>
        <strain evidence="2">SL-175</strain>
    </source>
</reference>
<gene>
    <name evidence="2" type="ORF">MANT1106_LOCUS4664</name>
</gene>
<feature type="transmembrane region" description="Helical" evidence="1">
    <location>
        <begin position="130"/>
        <end position="147"/>
    </location>
</feature>
<dbReference type="EMBL" id="HBFC01008188">
    <property type="protein sequence ID" value="CAD8701982.1"/>
    <property type="molecule type" value="Transcribed_RNA"/>
</dbReference>
<accession>A0A7S0SCC6</accession>
<evidence type="ECO:0000256" key="1">
    <source>
        <dbReference type="SAM" id="Phobius"/>
    </source>
</evidence>
<keyword evidence="1" id="KW-0812">Transmembrane</keyword>
<name>A0A7S0SCC6_9CHLO</name>
<keyword evidence="1" id="KW-1133">Transmembrane helix</keyword>
<protein>
    <submittedName>
        <fullName evidence="2">Uncharacterized protein</fullName>
    </submittedName>
</protein>
<evidence type="ECO:0000313" key="2">
    <source>
        <dbReference type="EMBL" id="CAD8701982.1"/>
    </source>
</evidence>
<proteinExistence type="predicted"/>
<sequence length="161" mass="16945">MAALMSAPPMALATRCTLASSPRARTATWHGRVHDTCHARASSTYRIRASDTCRTRAAAHDRTLRAGSGKITNGIKVVEAPSAPFASSAPRSVWMSKLNNMGLLAVGANLSVFCSAASAAQRIDAEPEDVTILVLALLALPLVSYFVQKRSPDDKPPSSGA</sequence>
<dbReference type="AlphaFoldDB" id="A0A7S0SCC6"/>